<comment type="similarity">
    <text evidence="1">Belongs to the ROK (NagC/XylR) family.</text>
</comment>
<evidence type="ECO:0000313" key="2">
    <source>
        <dbReference type="EMBL" id="MBH0230647.1"/>
    </source>
</evidence>
<name>A0A931HVX0_9BACI</name>
<organism evidence="2 3">
    <name type="scientific">Halobacillus yeomjeoni</name>
    <dbReference type="NCBI Taxonomy" id="311194"/>
    <lineage>
        <taxon>Bacteria</taxon>
        <taxon>Bacillati</taxon>
        <taxon>Bacillota</taxon>
        <taxon>Bacilli</taxon>
        <taxon>Bacillales</taxon>
        <taxon>Bacillaceae</taxon>
        <taxon>Halobacillus</taxon>
    </lineage>
</organism>
<proteinExistence type="inferred from homology"/>
<dbReference type="PANTHER" id="PTHR18964:SF149">
    <property type="entry name" value="BIFUNCTIONAL UDP-N-ACETYLGLUCOSAMINE 2-EPIMERASE_N-ACETYLMANNOSAMINE KINASE"/>
    <property type="match status" value="1"/>
</dbReference>
<dbReference type="EMBL" id="JADZSC010000002">
    <property type="protein sequence ID" value="MBH0230647.1"/>
    <property type="molecule type" value="Genomic_DNA"/>
</dbReference>
<dbReference type="Proteomes" id="UP000614490">
    <property type="component" value="Unassembled WGS sequence"/>
</dbReference>
<dbReference type="SUPFAM" id="SSF53067">
    <property type="entry name" value="Actin-like ATPase domain"/>
    <property type="match status" value="1"/>
</dbReference>
<dbReference type="InterPro" id="IPR000600">
    <property type="entry name" value="ROK"/>
</dbReference>
<comment type="caution">
    <text evidence="2">The sequence shown here is derived from an EMBL/GenBank/DDBJ whole genome shotgun (WGS) entry which is preliminary data.</text>
</comment>
<sequence length="297" mass="31612">MGIHIGVDLGGTNVRAAVVLENGTVERLLQEKTEPEQGAEFTIQKIIHMVENLAEGRTIEGIGIGAPGPLDPHRGVILNPPNLPGWDEVAIVDQIKAHFSVDVQLTNDANVAALAEARYGNGRGFSSVFYITVSTGVGGGLVLDGKVFNGAQGYAGEIGNMILNPNGYHYSNLNKGSLESYASGTAIGKRAYELYGIKGGSEEVFDRLKNGDEQAQRVVDDAIEYLAMGIANLTHILNPEVFVIGGGVMNAGDLVWVPLKERIKKYLYPELVPMMNLKPSALSGDAGVIGASLLTRK</sequence>
<evidence type="ECO:0000256" key="1">
    <source>
        <dbReference type="ARBA" id="ARBA00006479"/>
    </source>
</evidence>
<evidence type="ECO:0000313" key="3">
    <source>
        <dbReference type="Proteomes" id="UP000614490"/>
    </source>
</evidence>
<dbReference type="InterPro" id="IPR043129">
    <property type="entry name" value="ATPase_NBD"/>
</dbReference>
<dbReference type="Pfam" id="PF00480">
    <property type="entry name" value="ROK"/>
    <property type="match status" value="1"/>
</dbReference>
<dbReference type="Gene3D" id="3.30.420.40">
    <property type="match status" value="2"/>
</dbReference>
<accession>A0A931HVX0</accession>
<dbReference type="RefSeq" id="WP_197317269.1">
    <property type="nucleotide sequence ID" value="NZ_JADZSC010000002.1"/>
</dbReference>
<reference evidence="2 3" key="1">
    <citation type="journal article" date="2005" name="Int. J. Syst. Evol. Microbiol.">
        <title>Halobacillus yeomjeoni sp. nov., isolated from a marine solar saltern in Korea.</title>
        <authorList>
            <person name="Yoon J.H."/>
            <person name="Kang S.J."/>
            <person name="Lee C.H."/>
            <person name="Oh H.W."/>
            <person name="Oh T.K."/>
        </authorList>
    </citation>
    <scope>NUCLEOTIDE SEQUENCE [LARGE SCALE GENOMIC DNA]</scope>
    <source>
        <strain evidence="2 3">KCTC 3957</strain>
    </source>
</reference>
<keyword evidence="3" id="KW-1185">Reference proteome</keyword>
<protein>
    <submittedName>
        <fullName evidence="2">ROK family protein</fullName>
    </submittedName>
</protein>
<dbReference type="AlphaFoldDB" id="A0A931HVX0"/>
<gene>
    <name evidence="2" type="ORF">H0267_10515</name>
</gene>
<dbReference type="PANTHER" id="PTHR18964">
    <property type="entry name" value="ROK (REPRESSOR, ORF, KINASE) FAMILY"/>
    <property type="match status" value="1"/>
</dbReference>